<proteinExistence type="predicted"/>
<reference evidence="2" key="1">
    <citation type="journal article" date="2013" name="Nature">
        <title>Draft genome of the wheat A-genome progenitor Triticum urartu.</title>
        <authorList>
            <person name="Ling H.Q."/>
            <person name="Zhao S."/>
            <person name="Liu D."/>
            <person name="Wang J."/>
            <person name="Sun H."/>
            <person name="Zhang C."/>
            <person name="Fan H."/>
            <person name="Li D."/>
            <person name="Dong L."/>
            <person name="Tao Y."/>
            <person name="Gao C."/>
            <person name="Wu H."/>
            <person name="Li Y."/>
            <person name="Cui Y."/>
            <person name="Guo X."/>
            <person name="Zheng S."/>
            <person name="Wang B."/>
            <person name="Yu K."/>
            <person name="Liang Q."/>
            <person name="Yang W."/>
            <person name="Lou X."/>
            <person name="Chen J."/>
            <person name="Feng M."/>
            <person name="Jian J."/>
            <person name="Zhang X."/>
            <person name="Luo G."/>
            <person name="Jiang Y."/>
            <person name="Liu J."/>
            <person name="Wang Z."/>
            <person name="Sha Y."/>
            <person name="Zhang B."/>
            <person name="Wu H."/>
            <person name="Tang D."/>
            <person name="Shen Q."/>
            <person name="Xue P."/>
            <person name="Zou S."/>
            <person name="Wang X."/>
            <person name="Liu X."/>
            <person name="Wang F."/>
            <person name="Yang Y."/>
            <person name="An X."/>
            <person name="Dong Z."/>
            <person name="Zhang K."/>
            <person name="Zhang X."/>
            <person name="Luo M.C."/>
            <person name="Dvorak J."/>
            <person name="Tong Y."/>
            <person name="Wang J."/>
            <person name="Yang H."/>
            <person name="Li Z."/>
            <person name="Wang D."/>
            <person name="Zhang A."/>
            <person name="Wang J."/>
        </authorList>
    </citation>
    <scope>NUCLEOTIDE SEQUENCE</scope>
    <source>
        <strain evidence="2">cv. G1812</strain>
    </source>
</reference>
<protein>
    <submittedName>
        <fullName evidence="1">Uncharacterized protein</fullName>
    </submittedName>
</protein>
<dbReference type="Proteomes" id="UP000015106">
    <property type="component" value="Chromosome 2"/>
</dbReference>
<keyword evidence="2" id="KW-1185">Reference proteome</keyword>
<dbReference type="AlphaFoldDB" id="A0A8R7PL95"/>
<accession>A0A8R7PL95</accession>
<dbReference type="EnsemblPlants" id="TuG1812G0200005724.01.T01">
    <property type="protein sequence ID" value="TuG1812G0200005724.01.T01.cds442740"/>
    <property type="gene ID" value="TuG1812G0200005724.01"/>
</dbReference>
<sequence>MQASILSHLQRDESQKLWDDLLRMPRA</sequence>
<reference evidence="1" key="3">
    <citation type="submission" date="2022-06" db="UniProtKB">
        <authorList>
            <consortium name="EnsemblPlants"/>
        </authorList>
    </citation>
    <scope>IDENTIFICATION</scope>
</reference>
<evidence type="ECO:0000313" key="1">
    <source>
        <dbReference type="EnsemblPlants" id="TuG1812G0200005724.01.T01.cds442740"/>
    </source>
</evidence>
<evidence type="ECO:0000313" key="2">
    <source>
        <dbReference type="Proteomes" id="UP000015106"/>
    </source>
</evidence>
<organism evidence="1 2">
    <name type="scientific">Triticum urartu</name>
    <name type="common">Red wild einkorn</name>
    <name type="synonym">Crithodium urartu</name>
    <dbReference type="NCBI Taxonomy" id="4572"/>
    <lineage>
        <taxon>Eukaryota</taxon>
        <taxon>Viridiplantae</taxon>
        <taxon>Streptophyta</taxon>
        <taxon>Embryophyta</taxon>
        <taxon>Tracheophyta</taxon>
        <taxon>Spermatophyta</taxon>
        <taxon>Magnoliopsida</taxon>
        <taxon>Liliopsida</taxon>
        <taxon>Poales</taxon>
        <taxon>Poaceae</taxon>
        <taxon>BOP clade</taxon>
        <taxon>Pooideae</taxon>
        <taxon>Triticodae</taxon>
        <taxon>Triticeae</taxon>
        <taxon>Triticinae</taxon>
        <taxon>Triticum</taxon>
    </lineage>
</organism>
<reference evidence="1" key="2">
    <citation type="submission" date="2018-03" db="EMBL/GenBank/DDBJ databases">
        <title>The Triticum urartu genome reveals the dynamic nature of wheat genome evolution.</title>
        <authorList>
            <person name="Ling H."/>
            <person name="Ma B."/>
            <person name="Shi X."/>
            <person name="Liu H."/>
            <person name="Dong L."/>
            <person name="Sun H."/>
            <person name="Cao Y."/>
            <person name="Gao Q."/>
            <person name="Zheng S."/>
            <person name="Li Y."/>
            <person name="Yu Y."/>
            <person name="Du H."/>
            <person name="Qi M."/>
            <person name="Li Y."/>
            <person name="Yu H."/>
            <person name="Cui Y."/>
            <person name="Wang N."/>
            <person name="Chen C."/>
            <person name="Wu H."/>
            <person name="Zhao Y."/>
            <person name="Zhang J."/>
            <person name="Li Y."/>
            <person name="Zhou W."/>
            <person name="Zhang B."/>
            <person name="Hu W."/>
            <person name="Eijk M."/>
            <person name="Tang J."/>
            <person name="Witsenboer H."/>
            <person name="Zhao S."/>
            <person name="Li Z."/>
            <person name="Zhang A."/>
            <person name="Wang D."/>
            <person name="Liang C."/>
        </authorList>
    </citation>
    <scope>NUCLEOTIDE SEQUENCE [LARGE SCALE GENOMIC DNA]</scope>
    <source>
        <strain evidence="1">cv. G1812</strain>
    </source>
</reference>
<name>A0A8R7PL95_TRIUA</name>
<dbReference type="Gramene" id="TuG1812G0200005724.01.T01">
    <property type="protein sequence ID" value="TuG1812G0200005724.01.T01.cds442740"/>
    <property type="gene ID" value="TuG1812G0200005724.01"/>
</dbReference>